<dbReference type="GO" id="GO:0004357">
    <property type="term" value="F:glutamate-cysteine ligase activity"/>
    <property type="evidence" value="ECO:0007669"/>
    <property type="project" value="UniProtKB-EC"/>
</dbReference>
<evidence type="ECO:0000256" key="3">
    <source>
        <dbReference type="ARBA" id="ARBA00022840"/>
    </source>
</evidence>
<feature type="region of interest" description="Disordered" evidence="6">
    <location>
        <begin position="1"/>
        <end position="53"/>
    </location>
</feature>
<dbReference type="RefSeq" id="WP_184391230.1">
    <property type="nucleotide sequence ID" value="NZ_BAAAJD010000086.1"/>
</dbReference>
<dbReference type="Proteomes" id="UP000572635">
    <property type="component" value="Unassembled WGS sequence"/>
</dbReference>
<proteinExistence type="inferred from homology"/>
<feature type="compositionally biased region" description="Low complexity" evidence="6">
    <location>
        <begin position="10"/>
        <end position="28"/>
    </location>
</feature>
<protein>
    <recommendedName>
        <fullName evidence="5">Putative glutamate--cysteine ligase 2</fullName>
        <ecNumber evidence="5">6.3.2.2</ecNumber>
    </recommendedName>
    <alternativeName>
        <fullName evidence="5">Gamma-glutamylcysteine synthetase 2</fullName>
        <shortName evidence="5">GCS 2</shortName>
        <shortName evidence="5">Gamma-GCS 2</shortName>
    </alternativeName>
</protein>
<dbReference type="InterPro" id="IPR011793">
    <property type="entry name" value="YbdK"/>
</dbReference>
<dbReference type="SUPFAM" id="SSF55931">
    <property type="entry name" value="Glutamine synthetase/guanido kinase"/>
    <property type="match status" value="1"/>
</dbReference>
<evidence type="ECO:0000256" key="2">
    <source>
        <dbReference type="ARBA" id="ARBA00022741"/>
    </source>
</evidence>
<dbReference type="EMBL" id="JACHDB010000001">
    <property type="protein sequence ID" value="MBB5431529.1"/>
    <property type="molecule type" value="Genomic_DNA"/>
</dbReference>
<dbReference type="InterPro" id="IPR014746">
    <property type="entry name" value="Gln_synth/guanido_kin_cat_dom"/>
</dbReference>
<dbReference type="AlphaFoldDB" id="A0A7W8VD39"/>
<evidence type="ECO:0000313" key="7">
    <source>
        <dbReference type="EMBL" id="MBB5431529.1"/>
    </source>
</evidence>
<organism evidence="7 8">
    <name type="scientific">Nocardiopsis composta</name>
    <dbReference type="NCBI Taxonomy" id="157465"/>
    <lineage>
        <taxon>Bacteria</taxon>
        <taxon>Bacillati</taxon>
        <taxon>Actinomycetota</taxon>
        <taxon>Actinomycetes</taxon>
        <taxon>Streptosporangiales</taxon>
        <taxon>Nocardiopsidaceae</taxon>
        <taxon>Nocardiopsis</taxon>
    </lineage>
</organism>
<reference evidence="7 8" key="1">
    <citation type="submission" date="2020-08" db="EMBL/GenBank/DDBJ databases">
        <title>Sequencing the genomes of 1000 actinobacteria strains.</title>
        <authorList>
            <person name="Klenk H.-P."/>
        </authorList>
    </citation>
    <scope>NUCLEOTIDE SEQUENCE [LARGE SCALE GENOMIC DNA]</scope>
    <source>
        <strain evidence="7 8">DSM 44551</strain>
    </source>
</reference>
<name>A0A7W8VD39_9ACTN</name>
<dbReference type="GO" id="GO:0042398">
    <property type="term" value="P:modified amino acid biosynthetic process"/>
    <property type="evidence" value="ECO:0007669"/>
    <property type="project" value="InterPro"/>
</dbReference>
<feature type="compositionally biased region" description="Pro residues" evidence="6">
    <location>
        <begin position="42"/>
        <end position="52"/>
    </location>
</feature>
<evidence type="ECO:0000256" key="4">
    <source>
        <dbReference type="ARBA" id="ARBA00048819"/>
    </source>
</evidence>
<keyword evidence="2 5" id="KW-0547">Nucleotide-binding</keyword>
<accession>A0A7W8VD39</accession>
<keyword evidence="3 5" id="KW-0067">ATP-binding</keyword>
<dbReference type="NCBIfam" id="TIGR02050">
    <property type="entry name" value="gshA_cyan_rel"/>
    <property type="match status" value="1"/>
</dbReference>
<comment type="caution">
    <text evidence="7">The sequence shown here is derived from an EMBL/GenBank/DDBJ whole genome shotgun (WGS) entry which is preliminary data.</text>
</comment>
<comment type="function">
    <text evidence="5">ATP-dependent carboxylate-amine ligase which exhibits weak glutamate--cysteine ligase activity.</text>
</comment>
<dbReference type="GO" id="GO:0005524">
    <property type="term" value="F:ATP binding"/>
    <property type="evidence" value="ECO:0007669"/>
    <property type="project" value="UniProtKB-KW"/>
</dbReference>
<dbReference type="Pfam" id="PF04107">
    <property type="entry name" value="GCS2"/>
    <property type="match status" value="1"/>
</dbReference>
<dbReference type="InterPro" id="IPR050141">
    <property type="entry name" value="GCL_type2/YbdK_subfam"/>
</dbReference>
<dbReference type="PANTHER" id="PTHR36510:SF1">
    <property type="entry name" value="GLUTAMATE--CYSTEINE LIGASE 2-RELATED"/>
    <property type="match status" value="1"/>
</dbReference>
<dbReference type="InterPro" id="IPR006336">
    <property type="entry name" value="GCS2"/>
</dbReference>
<evidence type="ECO:0000256" key="1">
    <source>
        <dbReference type="ARBA" id="ARBA00022598"/>
    </source>
</evidence>
<evidence type="ECO:0000256" key="6">
    <source>
        <dbReference type="SAM" id="MobiDB-lite"/>
    </source>
</evidence>
<dbReference type="HAMAP" id="MF_01609">
    <property type="entry name" value="Glu_cys_ligase_2"/>
    <property type="match status" value="1"/>
</dbReference>
<sequence>MIESDRPRSGSRPAAAHPPSRHPSALHRTLPHEEPERVAPSAPAPVPRPAPAPTFGVEEEFFVVDPETRRAASLAPAVLESAARSRTGGTEAGTALCAEMTRFQVEAASPVCRTGEELDRSLARARTALAEAAAEHGLAITATGTAVLGDVGCAPLTSGARYRRIAEEFGALRDAHAVCGCHVHVGVPTVAAALDAGNLLRRRLPALLALTANSPFLRGRDTGHASWRAVTWSRLPSAGPPPRFARPGDYDRAVAELAEAGAILDRRMVYWDVRPSPHLPTVEIRPCDVAATAEEALLAALVVRGLVAAGAEGAGSGPEPDDRLLRLAMWRAARDGLEGSLLDPVTGAAVPARAEVEAMLAAAEPGLAAAGDRARAAALYRRVAAVGSGARRQRAAYARRGRMSDVVDLLIRQTRHGLAAAEG</sequence>
<evidence type="ECO:0000256" key="5">
    <source>
        <dbReference type="HAMAP-Rule" id="MF_01609"/>
    </source>
</evidence>
<comment type="similarity">
    <text evidence="5">Belongs to the glutamate--cysteine ligase type 2 family. YbdK subfamily.</text>
</comment>
<dbReference type="NCBIfam" id="NF010041">
    <property type="entry name" value="PRK13517.1-1"/>
    <property type="match status" value="1"/>
</dbReference>
<gene>
    <name evidence="7" type="ORF">HDA36_001613</name>
</gene>
<dbReference type="EC" id="6.3.2.2" evidence="5"/>
<keyword evidence="8" id="KW-1185">Reference proteome</keyword>
<dbReference type="PANTHER" id="PTHR36510">
    <property type="entry name" value="GLUTAMATE--CYSTEINE LIGASE 2-RELATED"/>
    <property type="match status" value="1"/>
</dbReference>
<keyword evidence="1 5" id="KW-0436">Ligase</keyword>
<comment type="catalytic activity">
    <reaction evidence="4 5">
        <text>L-cysteine + L-glutamate + ATP = gamma-L-glutamyl-L-cysteine + ADP + phosphate + H(+)</text>
        <dbReference type="Rhea" id="RHEA:13285"/>
        <dbReference type="ChEBI" id="CHEBI:15378"/>
        <dbReference type="ChEBI" id="CHEBI:29985"/>
        <dbReference type="ChEBI" id="CHEBI:30616"/>
        <dbReference type="ChEBI" id="CHEBI:35235"/>
        <dbReference type="ChEBI" id="CHEBI:43474"/>
        <dbReference type="ChEBI" id="CHEBI:58173"/>
        <dbReference type="ChEBI" id="CHEBI:456216"/>
        <dbReference type="EC" id="6.3.2.2"/>
    </reaction>
</comment>
<evidence type="ECO:0000313" key="8">
    <source>
        <dbReference type="Proteomes" id="UP000572635"/>
    </source>
</evidence>
<dbReference type="Gene3D" id="3.30.590.20">
    <property type="match status" value="1"/>
</dbReference>